<name>A0A842ISX0_9FLAO</name>
<dbReference type="AlphaFoldDB" id="A0A842ISX0"/>
<reference evidence="1" key="1">
    <citation type="submission" date="2020-08" db="EMBL/GenBank/DDBJ databases">
        <title>Winogradskyella ouciana sp. nov., isolated from the hadal seawater of the Mariana Trench.</title>
        <authorList>
            <person name="He X."/>
        </authorList>
    </citation>
    <scope>NUCLEOTIDE SEQUENCE [LARGE SCALE GENOMIC DNA]</scope>
    <source>
        <strain evidence="1">KCTC 52348</strain>
    </source>
</reference>
<sequence>MKIVFVLVLMVLIGCKNSDKDSNIEMRTISTSFDDKVLNNRNSHTKRFNIEKDLLLVQFDCKTDVDDLHSIAALATLLTDTTYSKLKYHAVAGTYGIQDGLYVPPNTLFQLVFDDNWTDAHDDVISAIEKVKVKVKSTLLGKGDIWIAEAGQSDFTARIVKAIQLGLPKVNTLQRIHVVQHSDWNEQTTTPKSLDFVKTNSNYHKIADGNFVGNGTPGFQDAEYTDWKGKIDNPQVIKIWQHTIDLSNTYNGKDGRYNNKAVAAGGLDFSDLSEVCWILDIQDIKDVDDFFKLYSN</sequence>
<accession>A0A842ISX0</accession>
<dbReference type="RefSeq" id="WP_185789966.1">
    <property type="nucleotide sequence ID" value="NZ_JACLCP010000004.1"/>
</dbReference>
<proteinExistence type="predicted"/>
<keyword evidence="2" id="KW-1185">Reference proteome</keyword>
<dbReference type="PROSITE" id="PS51257">
    <property type="entry name" value="PROKAR_LIPOPROTEIN"/>
    <property type="match status" value="1"/>
</dbReference>
<comment type="caution">
    <text evidence="1">The sequence shown here is derived from an EMBL/GenBank/DDBJ whole genome shotgun (WGS) entry which is preliminary data.</text>
</comment>
<protein>
    <submittedName>
        <fullName evidence="1">Uncharacterized protein</fullName>
    </submittedName>
</protein>
<gene>
    <name evidence="1" type="ORF">H7F21_14240</name>
</gene>
<evidence type="ECO:0000313" key="1">
    <source>
        <dbReference type="EMBL" id="MBC2846262.1"/>
    </source>
</evidence>
<dbReference type="EMBL" id="JACLCP010000004">
    <property type="protein sequence ID" value="MBC2846262.1"/>
    <property type="molecule type" value="Genomic_DNA"/>
</dbReference>
<dbReference type="Proteomes" id="UP000533900">
    <property type="component" value="Unassembled WGS sequence"/>
</dbReference>
<evidence type="ECO:0000313" key="2">
    <source>
        <dbReference type="Proteomes" id="UP000533900"/>
    </source>
</evidence>
<organism evidence="1 2">
    <name type="scientific">Winogradskyella flava</name>
    <dbReference type="NCBI Taxonomy" id="1884876"/>
    <lineage>
        <taxon>Bacteria</taxon>
        <taxon>Pseudomonadati</taxon>
        <taxon>Bacteroidota</taxon>
        <taxon>Flavobacteriia</taxon>
        <taxon>Flavobacteriales</taxon>
        <taxon>Flavobacteriaceae</taxon>
        <taxon>Winogradskyella</taxon>
    </lineage>
</organism>